<protein>
    <submittedName>
        <fullName evidence="3">MATH domain-containing protein</fullName>
    </submittedName>
</protein>
<dbReference type="WBParaSite" id="ALUE_0000743401-mRNA-1">
    <property type="protein sequence ID" value="ALUE_0000743401-mRNA-1"/>
    <property type="gene ID" value="ALUE_0000743401"/>
</dbReference>
<organism evidence="2 3">
    <name type="scientific">Ascaris lumbricoides</name>
    <name type="common">Giant roundworm</name>
    <dbReference type="NCBI Taxonomy" id="6252"/>
    <lineage>
        <taxon>Eukaryota</taxon>
        <taxon>Metazoa</taxon>
        <taxon>Ecdysozoa</taxon>
        <taxon>Nematoda</taxon>
        <taxon>Chromadorea</taxon>
        <taxon>Rhabditida</taxon>
        <taxon>Spirurina</taxon>
        <taxon>Ascaridomorpha</taxon>
        <taxon>Ascaridoidea</taxon>
        <taxon>Ascarididae</taxon>
        <taxon>Ascaris</taxon>
    </lineage>
</organism>
<sequence>MRAYRQSTTLACSFRYLQEVKHSQNFPKANFKCDDLGTSALWSFQVEIVERELRMKKRDPQRHQKSHGRTQAAKKT</sequence>
<evidence type="ECO:0000313" key="3">
    <source>
        <dbReference type="WBParaSite" id="ALUE_0000743401-mRNA-1"/>
    </source>
</evidence>
<proteinExistence type="predicted"/>
<dbReference type="AlphaFoldDB" id="A0A0M3HWD4"/>
<evidence type="ECO:0000256" key="1">
    <source>
        <dbReference type="SAM" id="MobiDB-lite"/>
    </source>
</evidence>
<accession>A0A0M3HWD4</accession>
<evidence type="ECO:0000313" key="2">
    <source>
        <dbReference type="Proteomes" id="UP000036681"/>
    </source>
</evidence>
<reference evidence="3" key="1">
    <citation type="submission" date="2017-02" db="UniProtKB">
        <authorList>
            <consortium name="WormBaseParasite"/>
        </authorList>
    </citation>
    <scope>IDENTIFICATION</scope>
</reference>
<feature type="region of interest" description="Disordered" evidence="1">
    <location>
        <begin position="55"/>
        <end position="76"/>
    </location>
</feature>
<keyword evidence="2" id="KW-1185">Reference proteome</keyword>
<name>A0A0M3HWD4_ASCLU</name>
<dbReference type="Proteomes" id="UP000036681">
    <property type="component" value="Unplaced"/>
</dbReference>